<proteinExistence type="predicted"/>
<dbReference type="Proteomes" id="UP001160130">
    <property type="component" value="Unassembled WGS sequence"/>
</dbReference>
<evidence type="ECO:0000313" key="4">
    <source>
        <dbReference type="Proteomes" id="UP001160130"/>
    </source>
</evidence>
<evidence type="ECO:0000256" key="2">
    <source>
        <dbReference type="SAM" id="Phobius"/>
    </source>
</evidence>
<evidence type="ECO:0000256" key="1">
    <source>
        <dbReference type="SAM" id="MobiDB-lite"/>
    </source>
</evidence>
<feature type="transmembrane region" description="Helical" evidence="2">
    <location>
        <begin position="12"/>
        <end position="32"/>
    </location>
</feature>
<dbReference type="EMBL" id="JARXVE010000009">
    <property type="protein sequence ID" value="MDH6198023.1"/>
    <property type="molecule type" value="Genomic_DNA"/>
</dbReference>
<gene>
    <name evidence="3" type="ORF">M2272_004682</name>
</gene>
<keyword evidence="2" id="KW-1133">Transmembrane helix</keyword>
<dbReference type="RefSeq" id="WP_280834620.1">
    <property type="nucleotide sequence ID" value="NZ_JARXVE010000009.1"/>
</dbReference>
<accession>A0ABT6L4Y8</accession>
<organism evidence="3 4">
    <name type="scientific">Mycolicibacterium frederiksbergense</name>
    <dbReference type="NCBI Taxonomy" id="117567"/>
    <lineage>
        <taxon>Bacteria</taxon>
        <taxon>Bacillati</taxon>
        <taxon>Actinomycetota</taxon>
        <taxon>Actinomycetes</taxon>
        <taxon>Mycobacteriales</taxon>
        <taxon>Mycobacteriaceae</taxon>
        <taxon>Mycolicibacterium</taxon>
    </lineage>
</organism>
<protein>
    <submittedName>
        <fullName evidence="3">Formate hydrogenlyase subunit 3/multisubunit Na+/H+ antiporter MnhD subunit</fullName>
    </submittedName>
</protein>
<keyword evidence="2" id="KW-0472">Membrane</keyword>
<evidence type="ECO:0000313" key="3">
    <source>
        <dbReference type="EMBL" id="MDH6198023.1"/>
    </source>
</evidence>
<name>A0ABT6L4Y8_9MYCO</name>
<sequence length="75" mass="7770">MYQPDKRRQRVKLWAAIVGVGAMAGLGAVTIIDGAEGTGNADTVAVKMSSTMTMTTPPSAPETPFASPTVKAPHK</sequence>
<keyword evidence="2" id="KW-0812">Transmembrane</keyword>
<feature type="region of interest" description="Disordered" evidence="1">
    <location>
        <begin position="52"/>
        <end position="75"/>
    </location>
</feature>
<reference evidence="3 4" key="1">
    <citation type="submission" date="2023-04" db="EMBL/GenBank/DDBJ databases">
        <title>Forest soil microbial communities from Buena Vista Peninsula, Colon Province, Panama.</title>
        <authorList>
            <person name="Bouskill N."/>
        </authorList>
    </citation>
    <scope>NUCLEOTIDE SEQUENCE [LARGE SCALE GENOMIC DNA]</scope>
    <source>
        <strain evidence="3 4">AC80</strain>
    </source>
</reference>
<comment type="caution">
    <text evidence="3">The sequence shown here is derived from an EMBL/GenBank/DDBJ whole genome shotgun (WGS) entry which is preliminary data.</text>
</comment>
<keyword evidence="4" id="KW-1185">Reference proteome</keyword>